<dbReference type="InterPro" id="IPR036737">
    <property type="entry name" value="OmpA-like_sf"/>
</dbReference>
<evidence type="ECO:0000256" key="1">
    <source>
        <dbReference type="ARBA" id="ARBA00004442"/>
    </source>
</evidence>
<accession>A0A1I0QMP8</accession>
<dbReference type="Pfam" id="PF13488">
    <property type="entry name" value="Gly-zipper_Omp"/>
    <property type="match status" value="1"/>
</dbReference>
<dbReference type="InterPro" id="IPR006665">
    <property type="entry name" value="OmpA-like"/>
</dbReference>
<feature type="chain" id="PRO_5011537567" evidence="5">
    <location>
        <begin position="21"/>
        <end position="221"/>
    </location>
</feature>
<keyword evidence="5" id="KW-0732">Signal</keyword>
<dbReference type="PROSITE" id="PS51123">
    <property type="entry name" value="OMPA_2"/>
    <property type="match status" value="1"/>
</dbReference>
<evidence type="ECO:0000256" key="5">
    <source>
        <dbReference type="SAM" id="SignalP"/>
    </source>
</evidence>
<evidence type="ECO:0000259" key="6">
    <source>
        <dbReference type="PROSITE" id="PS51123"/>
    </source>
</evidence>
<dbReference type="SUPFAM" id="SSF103088">
    <property type="entry name" value="OmpA-like"/>
    <property type="match status" value="1"/>
</dbReference>
<dbReference type="STRING" id="1173584.SAMN05444851_2700"/>
<sequence length="221" mass="23034">MHVKRSILTLAIVGALATTACTSPTQSPTSNLGPRTQNGAAIGAIAGGLLGATRKGDGKLGKAAVGAVIGGIVGGAIGQQLDKQAGDLRQSIDNDQVKIVNTGNELIVTLPQDILFATDSADVSYALQSDLRAVADNLRQYPNSVIEVVGHTDNVGHADYNMSLSRRRAASVAAVLTSNGVPTSRVVTIGYGEDRPVASNLDAYGRQQNRRVEIIIRPIRN</sequence>
<dbReference type="PRINTS" id="PR01023">
    <property type="entry name" value="NAFLGMOTY"/>
</dbReference>
<dbReference type="Proteomes" id="UP000199650">
    <property type="component" value="Unassembled WGS sequence"/>
</dbReference>
<dbReference type="CDD" id="cd07185">
    <property type="entry name" value="OmpA_C-like"/>
    <property type="match status" value="1"/>
</dbReference>
<keyword evidence="2 4" id="KW-0472">Membrane</keyword>
<dbReference type="InterPro" id="IPR050330">
    <property type="entry name" value="Bact_OuterMem_StrucFunc"/>
</dbReference>
<comment type="subcellular location">
    <subcellularLocation>
        <location evidence="1">Cell outer membrane</location>
    </subcellularLocation>
</comment>
<evidence type="ECO:0000256" key="4">
    <source>
        <dbReference type="PROSITE-ProRule" id="PRU00473"/>
    </source>
</evidence>
<protein>
    <submittedName>
        <fullName evidence="7">Outer membrane protein OmpA</fullName>
    </submittedName>
</protein>
<organism evidence="7 8">
    <name type="scientific">Aliiroseovarius sediminilitoris</name>
    <dbReference type="NCBI Taxonomy" id="1173584"/>
    <lineage>
        <taxon>Bacteria</taxon>
        <taxon>Pseudomonadati</taxon>
        <taxon>Pseudomonadota</taxon>
        <taxon>Alphaproteobacteria</taxon>
        <taxon>Rhodobacterales</taxon>
        <taxon>Paracoccaceae</taxon>
        <taxon>Aliiroseovarius</taxon>
    </lineage>
</organism>
<dbReference type="EMBL" id="FOJB01000001">
    <property type="protein sequence ID" value="SEW28488.1"/>
    <property type="molecule type" value="Genomic_DNA"/>
</dbReference>
<dbReference type="Gene3D" id="3.30.1330.60">
    <property type="entry name" value="OmpA-like domain"/>
    <property type="match status" value="1"/>
</dbReference>
<dbReference type="AlphaFoldDB" id="A0A1I0QMP8"/>
<evidence type="ECO:0000313" key="8">
    <source>
        <dbReference type="Proteomes" id="UP000199650"/>
    </source>
</evidence>
<evidence type="ECO:0000256" key="3">
    <source>
        <dbReference type="ARBA" id="ARBA00023237"/>
    </source>
</evidence>
<reference evidence="7 8" key="1">
    <citation type="submission" date="2016-10" db="EMBL/GenBank/DDBJ databases">
        <authorList>
            <person name="de Groot N.N."/>
        </authorList>
    </citation>
    <scope>NUCLEOTIDE SEQUENCE [LARGE SCALE GENOMIC DNA]</scope>
    <source>
        <strain evidence="7 8">DSM 29439</strain>
    </source>
</reference>
<feature type="signal peptide" evidence="5">
    <location>
        <begin position="1"/>
        <end position="20"/>
    </location>
</feature>
<keyword evidence="8" id="KW-1185">Reference proteome</keyword>
<dbReference type="Pfam" id="PF00691">
    <property type="entry name" value="OmpA"/>
    <property type="match status" value="1"/>
</dbReference>
<dbReference type="InterPro" id="IPR006664">
    <property type="entry name" value="OMP_bac"/>
</dbReference>
<dbReference type="InterPro" id="IPR039567">
    <property type="entry name" value="Gly-zipper"/>
</dbReference>
<feature type="domain" description="OmpA-like" evidence="6">
    <location>
        <begin position="103"/>
        <end position="220"/>
    </location>
</feature>
<dbReference type="PROSITE" id="PS51257">
    <property type="entry name" value="PROKAR_LIPOPROTEIN"/>
    <property type="match status" value="1"/>
</dbReference>
<name>A0A1I0QMP8_9RHOB</name>
<dbReference type="OrthoDB" id="9782229at2"/>
<evidence type="ECO:0000313" key="7">
    <source>
        <dbReference type="EMBL" id="SEW28488.1"/>
    </source>
</evidence>
<dbReference type="PANTHER" id="PTHR30329:SF21">
    <property type="entry name" value="LIPOPROTEIN YIAD-RELATED"/>
    <property type="match status" value="1"/>
</dbReference>
<dbReference type="GO" id="GO:0009279">
    <property type="term" value="C:cell outer membrane"/>
    <property type="evidence" value="ECO:0007669"/>
    <property type="project" value="UniProtKB-SubCell"/>
</dbReference>
<dbReference type="PRINTS" id="PR01021">
    <property type="entry name" value="OMPADOMAIN"/>
</dbReference>
<keyword evidence="3" id="KW-0998">Cell outer membrane</keyword>
<dbReference type="RefSeq" id="WP_091431291.1">
    <property type="nucleotide sequence ID" value="NZ_FOJB01000001.1"/>
</dbReference>
<dbReference type="PANTHER" id="PTHR30329">
    <property type="entry name" value="STATOR ELEMENT OF FLAGELLAR MOTOR COMPLEX"/>
    <property type="match status" value="1"/>
</dbReference>
<proteinExistence type="predicted"/>
<evidence type="ECO:0000256" key="2">
    <source>
        <dbReference type="ARBA" id="ARBA00023136"/>
    </source>
</evidence>
<gene>
    <name evidence="7" type="ORF">SAMN05444851_2700</name>
</gene>